<accession>A0A5N3P3K0</accession>
<dbReference type="PANTHER" id="PTHR43794:SF11">
    <property type="entry name" value="AMIDOHYDROLASE-RELATED DOMAIN-CONTAINING PROTEIN"/>
    <property type="match status" value="1"/>
</dbReference>
<dbReference type="InterPro" id="IPR011059">
    <property type="entry name" value="Metal-dep_hydrolase_composite"/>
</dbReference>
<comment type="similarity">
    <text evidence="1">Belongs to the metallo-dependent hydrolases superfamily. ATZ/TRZ family.</text>
</comment>
<dbReference type="Proteomes" id="UP000325684">
    <property type="component" value="Unassembled WGS sequence"/>
</dbReference>
<comment type="caution">
    <text evidence="4">The sequence shown here is derived from an EMBL/GenBank/DDBJ whole genome shotgun (WGS) entry which is preliminary data.</text>
</comment>
<dbReference type="GO" id="GO:0016810">
    <property type="term" value="F:hydrolase activity, acting on carbon-nitrogen (but not peptide) bonds"/>
    <property type="evidence" value="ECO:0007669"/>
    <property type="project" value="InterPro"/>
</dbReference>
<feature type="domain" description="Amidohydrolase-related" evidence="3">
    <location>
        <begin position="113"/>
        <end position="448"/>
    </location>
</feature>
<dbReference type="InterPro" id="IPR006680">
    <property type="entry name" value="Amidohydro-rel"/>
</dbReference>
<evidence type="ECO:0000256" key="1">
    <source>
        <dbReference type="ARBA" id="ARBA00006745"/>
    </source>
</evidence>
<dbReference type="Gene3D" id="2.30.40.10">
    <property type="entry name" value="Urease, subunit C, domain 1"/>
    <property type="match status" value="1"/>
</dbReference>
<dbReference type="Pfam" id="PF01979">
    <property type="entry name" value="Amidohydro_1"/>
    <property type="match status" value="1"/>
</dbReference>
<evidence type="ECO:0000313" key="4">
    <source>
        <dbReference type="EMBL" id="KAB0264221.1"/>
    </source>
</evidence>
<evidence type="ECO:0000256" key="2">
    <source>
        <dbReference type="ARBA" id="ARBA00022801"/>
    </source>
</evidence>
<dbReference type="PANTHER" id="PTHR43794">
    <property type="entry name" value="AMINOHYDROLASE SSNA-RELATED"/>
    <property type="match status" value="1"/>
</dbReference>
<keyword evidence="2 4" id="KW-0378">Hydrolase</keyword>
<evidence type="ECO:0000313" key="5">
    <source>
        <dbReference type="Proteomes" id="UP000325684"/>
    </source>
</evidence>
<organism evidence="4 5">
    <name type="scientific">Microvirga brassicacearum</name>
    <dbReference type="NCBI Taxonomy" id="2580413"/>
    <lineage>
        <taxon>Bacteria</taxon>
        <taxon>Pseudomonadati</taxon>
        <taxon>Pseudomonadota</taxon>
        <taxon>Alphaproteobacteria</taxon>
        <taxon>Hyphomicrobiales</taxon>
        <taxon>Methylobacteriaceae</taxon>
        <taxon>Microvirga</taxon>
    </lineage>
</organism>
<protein>
    <submittedName>
        <fullName evidence="4">Amidohydrolase family protein</fullName>
    </submittedName>
</protein>
<dbReference type="InterPro" id="IPR050287">
    <property type="entry name" value="MTA/SAH_deaminase"/>
</dbReference>
<sequence>MTRPVPLPLGRVDGPVLVTARWVVGHDAGGHRLLDRGEVVFDGDRIIFVGHDYGGEVARRIDFGDALIGPGFIDLDALSDLDTTILGYDNQPSWEKGRIWPKTYMDRGPYEMYTPDELAFQKRYAFAQLIRNGITTALPIASLFYREWGETWGEFEAAAAAAGDLGLRVYLGPAYRTGNTFVEDDGRIAFHYDEARGLAGLDEAIRFCRTFEGQHHGLVRSMLAPDRIETCTSELLTRSAAAARDLDVPIRLHCCQSKFEYDAVLHQHGMSPPEWLQSLGFLSERALLPHGTYVSGSSRIDRPGRDLELIRDAGASIVHCPLVSARHGSTIESFSRYRAMGLKVGLGTDTWPADMVLNMQVGMMLCRVADASTQTVRSEHYYDAATIGGADALRRPDLGRLMPGAKADLVVFDLGHDRIGQVIDPVQTLMISGSGRDVNTVVIDGRFVMADGVIPGFDAAAAQARAQEQFDRLVSRYPERTWKHPPVEEIFSSSYPRLAPRTASTA</sequence>
<dbReference type="SUPFAM" id="SSF51556">
    <property type="entry name" value="Metallo-dependent hydrolases"/>
    <property type="match status" value="1"/>
</dbReference>
<keyword evidence="5" id="KW-1185">Reference proteome</keyword>
<dbReference type="RefSeq" id="WP_150949846.1">
    <property type="nucleotide sequence ID" value="NZ_VCMV01000078.1"/>
</dbReference>
<dbReference type="AlphaFoldDB" id="A0A5N3P3K0"/>
<dbReference type="Gene3D" id="3.20.20.140">
    <property type="entry name" value="Metal-dependent hydrolases"/>
    <property type="match status" value="1"/>
</dbReference>
<dbReference type="OrthoDB" id="9787621at2"/>
<name>A0A5N3P3K0_9HYPH</name>
<dbReference type="EMBL" id="VCMV01000078">
    <property type="protein sequence ID" value="KAB0264221.1"/>
    <property type="molecule type" value="Genomic_DNA"/>
</dbReference>
<dbReference type="InterPro" id="IPR032466">
    <property type="entry name" value="Metal_Hydrolase"/>
</dbReference>
<reference evidence="4 5" key="1">
    <citation type="journal article" date="2019" name="Microorganisms">
        <title>Genome Insights into the Novel Species Microvirga brassicacearum, a Rapeseed Endophyte with Biotechnological Potential.</title>
        <authorList>
            <person name="Jimenez-Gomez A."/>
            <person name="Saati-Santamaria Z."/>
            <person name="Igual J.M."/>
            <person name="Rivas R."/>
            <person name="Mateos P.F."/>
            <person name="Garcia-Fraile P."/>
        </authorList>
    </citation>
    <scope>NUCLEOTIDE SEQUENCE [LARGE SCALE GENOMIC DNA]</scope>
    <source>
        <strain evidence="4 5">CDVBN77</strain>
    </source>
</reference>
<dbReference type="NCBIfam" id="NF004801">
    <property type="entry name" value="PRK06151.1"/>
    <property type="match status" value="1"/>
</dbReference>
<proteinExistence type="inferred from homology"/>
<gene>
    <name evidence="4" type="ORF">FEZ63_24055</name>
</gene>
<evidence type="ECO:0000259" key="3">
    <source>
        <dbReference type="Pfam" id="PF01979"/>
    </source>
</evidence>
<dbReference type="SUPFAM" id="SSF51338">
    <property type="entry name" value="Composite domain of metallo-dependent hydrolases"/>
    <property type="match status" value="1"/>
</dbReference>